<keyword evidence="2" id="KW-1185">Reference proteome</keyword>
<dbReference type="Gramene" id="OMERI03G18990.2">
    <property type="protein sequence ID" value="OMERI03G18990.2"/>
    <property type="gene ID" value="OMERI03G18990"/>
</dbReference>
<protein>
    <submittedName>
        <fullName evidence="1">Uncharacterized protein</fullName>
    </submittedName>
</protein>
<sequence length="220" mass="24728">MQIVLHISSFVKEHISNALNLRREEDTVTKANIEVLVAKPFSFGVSGLLQRGAAATLLLLCRRTIATTTRMMTAAFASSEDARTLGMVAPLAIGLEGNKQMHQRELKYEELCGKNELAGSESWTLGMVAPLAIGLEGNKQMHQRELKYEELCGKNELAGSESWNHDDHNDNSIVSLKQMLILTFSLLKKNHKLRIFATFSRTGMCIRIYFRQQKDTIFEV</sequence>
<evidence type="ECO:0000313" key="1">
    <source>
        <dbReference type="EnsemblPlants" id="OMERI03G18990.2"/>
    </source>
</evidence>
<dbReference type="AlphaFoldDB" id="A0A0E0D1W5"/>
<proteinExistence type="predicted"/>
<reference evidence="1" key="2">
    <citation type="submission" date="2018-05" db="EMBL/GenBank/DDBJ databases">
        <title>OmerRS3 (Oryza meridionalis Reference Sequence Version 3).</title>
        <authorList>
            <person name="Zhang J."/>
            <person name="Kudrna D."/>
            <person name="Lee S."/>
            <person name="Talag J."/>
            <person name="Welchert J."/>
            <person name="Wing R.A."/>
        </authorList>
    </citation>
    <scope>NUCLEOTIDE SEQUENCE [LARGE SCALE GENOMIC DNA]</scope>
    <source>
        <strain evidence="1">cv. OR44</strain>
    </source>
</reference>
<reference evidence="1" key="1">
    <citation type="submission" date="2015-04" db="UniProtKB">
        <authorList>
            <consortium name="EnsemblPlants"/>
        </authorList>
    </citation>
    <scope>IDENTIFICATION</scope>
</reference>
<evidence type="ECO:0000313" key="2">
    <source>
        <dbReference type="Proteomes" id="UP000008021"/>
    </source>
</evidence>
<organism evidence="1">
    <name type="scientific">Oryza meridionalis</name>
    <dbReference type="NCBI Taxonomy" id="40149"/>
    <lineage>
        <taxon>Eukaryota</taxon>
        <taxon>Viridiplantae</taxon>
        <taxon>Streptophyta</taxon>
        <taxon>Embryophyta</taxon>
        <taxon>Tracheophyta</taxon>
        <taxon>Spermatophyta</taxon>
        <taxon>Magnoliopsida</taxon>
        <taxon>Liliopsida</taxon>
        <taxon>Poales</taxon>
        <taxon>Poaceae</taxon>
        <taxon>BOP clade</taxon>
        <taxon>Oryzoideae</taxon>
        <taxon>Oryzeae</taxon>
        <taxon>Oryzinae</taxon>
        <taxon>Oryza</taxon>
    </lineage>
</organism>
<dbReference type="EnsemblPlants" id="OMERI03G18990.2">
    <property type="protein sequence ID" value="OMERI03G18990.2"/>
    <property type="gene ID" value="OMERI03G18990"/>
</dbReference>
<dbReference type="Proteomes" id="UP000008021">
    <property type="component" value="Chromosome 3"/>
</dbReference>
<accession>A0A0E0D1W5</accession>
<name>A0A0E0D1W5_9ORYZ</name>